<dbReference type="Gene3D" id="3.60.110.10">
    <property type="entry name" value="Carbon-nitrogen hydrolase"/>
    <property type="match status" value="1"/>
</dbReference>
<reference evidence="3" key="1">
    <citation type="submission" date="2021-06" db="EMBL/GenBank/DDBJ databases">
        <authorList>
            <consortium name="DOE Joint Genome Institute"/>
            <person name="Mondo S.J."/>
            <person name="Amses K.R."/>
            <person name="Simmons D.R."/>
            <person name="Longcore J.E."/>
            <person name="Seto K."/>
            <person name="Alves G.H."/>
            <person name="Bonds A.E."/>
            <person name="Quandt C.A."/>
            <person name="Davis W.J."/>
            <person name="Chang Y."/>
            <person name="Letcher P.M."/>
            <person name="Powell M.J."/>
            <person name="Kuo A."/>
            <person name="Labutti K."/>
            <person name="Pangilinan J."/>
            <person name="Andreopoulos W."/>
            <person name="Tritt A."/>
            <person name="Riley R."/>
            <person name="Hundley H."/>
            <person name="Johnson J."/>
            <person name="Lipzen A."/>
            <person name="Barry K."/>
            <person name="Berbee M.L."/>
            <person name="Buchler N.E."/>
            <person name="Grigoriev I.V."/>
            <person name="Spatafora J.W."/>
            <person name="Stajich J.E."/>
            <person name="James T.Y."/>
        </authorList>
    </citation>
    <scope>NUCLEOTIDE SEQUENCE</scope>
    <source>
        <strain evidence="3">AG</strain>
    </source>
</reference>
<evidence type="ECO:0000259" key="2">
    <source>
        <dbReference type="PROSITE" id="PS50263"/>
    </source>
</evidence>
<dbReference type="GeneID" id="75911345"/>
<dbReference type="Pfam" id="PF00795">
    <property type="entry name" value="CN_hydrolase"/>
    <property type="match status" value="1"/>
</dbReference>
<dbReference type="SUPFAM" id="SSF56317">
    <property type="entry name" value="Carbon-nitrogen hydrolase"/>
    <property type="match status" value="1"/>
</dbReference>
<dbReference type="EMBL" id="MU620896">
    <property type="protein sequence ID" value="KAI8583322.1"/>
    <property type="molecule type" value="Genomic_DNA"/>
</dbReference>
<dbReference type="InterPro" id="IPR044149">
    <property type="entry name" value="Nitrilases_CHs"/>
</dbReference>
<sequence>MHLAWLGPKGRTKPFLPLLFLTLTLPYRYSSLPLLFLSTVAMKVAVAQVGTPASWKPEDAITKLREYAKDAAEQGVEHIVFPEAYIGGYPKGSTFGAYVGNRTPEGRKEFTRYFNGAITVPGRYVDQLAEISSKHGMFMVVGVIEREEHGGTLYCTAVFIHPDRGYVGKHRKRLIWGCGDGSTLPVIETQTGVRTSATICWENYMPLLRAHYYSKGVQLYCAPTVDDRGVWASTMTHIALEGRCFVLSACQFTQQSHYPEDHPFIEKDPQAIVIAGGSMIIGPMGNVLAGPLRETEGLLVADIDLDDISGGKFDMDVSGHYSRSDVFGLMVDEREQTFRAAGHGV</sequence>
<dbReference type="RefSeq" id="XP_051448326.1">
    <property type="nucleotide sequence ID" value="XM_051585997.1"/>
</dbReference>
<keyword evidence="4" id="KW-1185">Reference proteome</keyword>
<dbReference type="AlphaFoldDB" id="A0AAD5HGB1"/>
<evidence type="ECO:0000313" key="4">
    <source>
        <dbReference type="Proteomes" id="UP001206595"/>
    </source>
</evidence>
<name>A0AAD5HGB1_UMBRA</name>
<gene>
    <name evidence="3" type="ORF">K450DRAFT_223082</name>
</gene>
<protein>
    <recommendedName>
        <fullName evidence="2">CN hydrolase domain-containing protein</fullName>
    </recommendedName>
</protein>
<dbReference type="PANTHER" id="PTHR46044">
    <property type="entry name" value="NITRILASE"/>
    <property type="match status" value="1"/>
</dbReference>
<dbReference type="GO" id="GO:0003824">
    <property type="term" value="F:catalytic activity"/>
    <property type="evidence" value="ECO:0007669"/>
    <property type="project" value="InterPro"/>
</dbReference>
<organism evidence="3 4">
    <name type="scientific">Umbelopsis ramanniana AG</name>
    <dbReference type="NCBI Taxonomy" id="1314678"/>
    <lineage>
        <taxon>Eukaryota</taxon>
        <taxon>Fungi</taxon>
        <taxon>Fungi incertae sedis</taxon>
        <taxon>Mucoromycota</taxon>
        <taxon>Mucoromycotina</taxon>
        <taxon>Umbelopsidomycetes</taxon>
        <taxon>Umbelopsidales</taxon>
        <taxon>Umbelopsidaceae</taxon>
        <taxon>Umbelopsis</taxon>
    </lineage>
</organism>
<dbReference type="InterPro" id="IPR036526">
    <property type="entry name" value="C-N_Hydrolase_sf"/>
</dbReference>
<accession>A0AAD5HGB1</accession>
<dbReference type="PROSITE" id="PS50263">
    <property type="entry name" value="CN_HYDROLASE"/>
    <property type="match status" value="1"/>
</dbReference>
<dbReference type="PANTHER" id="PTHR46044:SF1">
    <property type="entry name" value="CN HYDROLASE DOMAIN-CONTAINING PROTEIN"/>
    <property type="match status" value="1"/>
</dbReference>
<proteinExistence type="inferred from homology"/>
<reference evidence="3" key="2">
    <citation type="journal article" date="2022" name="Proc. Natl. Acad. Sci. U.S.A.">
        <title>Diploid-dominant life cycles characterize the early evolution of Fungi.</title>
        <authorList>
            <person name="Amses K.R."/>
            <person name="Simmons D.R."/>
            <person name="Longcore J.E."/>
            <person name="Mondo S.J."/>
            <person name="Seto K."/>
            <person name="Jeronimo G.H."/>
            <person name="Bonds A.E."/>
            <person name="Quandt C.A."/>
            <person name="Davis W.J."/>
            <person name="Chang Y."/>
            <person name="Federici B.A."/>
            <person name="Kuo A."/>
            <person name="LaButti K."/>
            <person name="Pangilinan J."/>
            <person name="Andreopoulos W."/>
            <person name="Tritt A."/>
            <person name="Riley R."/>
            <person name="Hundley H."/>
            <person name="Johnson J."/>
            <person name="Lipzen A."/>
            <person name="Barry K."/>
            <person name="Lang B.F."/>
            <person name="Cuomo C.A."/>
            <person name="Buchler N.E."/>
            <person name="Grigoriev I.V."/>
            <person name="Spatafora J.W."/>
            <person name="Stajich J.E."/>
            <person name="James T.Y."/>
        </authorList>
    </citation>
    <scope>NUCLEOTIDE SEQUENCE</scope>
    <source>
        <strain evidence="3">AG</strain>
    </source>
</reference>
<comment type="similarity">
    <text evidence="1">Belongs to the carbon-nitrogen hydrolase superfamily. Nitrilase family.</text>
</comment>
<dbReference type="Proteomes" id="UP001206595">
    <property type="component" value="Unassembled WGS sequence"/>
</dbReference>
<dbReference type="InterPro" id="IPR003010">
    <property type="entry name" value="C-N_Hydrolase"/>
</dbReference>
<evidence type="ECO:0000313" key="3">
    <source>
        <dbReference type="EMBL" id="KAI8583322.1"/>
    </source>
</evidence>
<feature type="domain" description="CN hydrolase" evidence="2">
    <location>
        <begin position="42"/>
        <end position="305"/>
    </location>
</feature>
<comment type="caution">
    <text evidence="3">The sequence shown here is derived from an EMBL/GenBank/DDBJ whole genome shotgun (WGS) entry which is preliminary data.</text>
</comment>
<evidence type="ECO:0000256" key="1">
    <source>
        <dbReference type="ARBA" id="ARBA00008129"/>
    </source>
</evidence>
<dbReference type="CDD" id="cd07564">
    <property type="entry name" value="nitrilases_CHs"/>
    <property type="match status" value="1"/>
</dbReference>